<reference evidence="1" key="1">
    <citation type="journal article" date="2015" name="Nature">
        <title>Complex archaea that bridge the gap between prokaryotes and eukaryotes.</title>
        <authorList>
            <person name="Spang A."/>
            <person name="Saw J.H."/>
            <person name="Jorgensen S.L."/>
            <person name="Zaremba-Niedzwiedzka K."/>
            <person name="Martijn J."/>
            <person name="Lind A.E."/>
            <person name="van Eijk R."/>
            <person name="Schleper C."/>
            <person name="Guy L."/>
            <person name="Ettema T.J."/>
        </authorList>
    </citation>
    <scope>NUCLEOTIDE SEQUENCE</scope>
</reference>
<proteinExistence type="predicted"/>
<protein>
    <submittedName>
        <fullName evidence="1">Uncharacterized protein</fullName>
    </submittedName>
</protein>
<gene>
    <name evidence="1" type="ORF">LCGC14_0943990</name>
</gene>
<sequence>MKKLLHKTFVYFTAISIMDINIVSVEVELKMVKVFVTTGSASDYGAILSKKREFRTPFSIYPGEVFSSEPDSLFLEICTN</sequence>
<organism evidence="1">
    <name type="scientific">marine sediment metagenome</name>
    <dbReference type="NCBI Taxonomy" id="412755"/>
    <lineage>
        <taxon>unclassified sequences</taxon>
        <taxon>metagenomes</taxon>
        <taxon>ecological metagenomes</taxon>
    </lineage>
</organism>
<dbReference type="AlphaFoldDB" id="A0A0F9NJ74"/>
<comment type="caution">
    <text evidence="1">The sequence shown here is derived from an EMBL/GenBank/DDBJ whole genome shotgun (WGS) entry which is preliminary data.</text>
</comment>
<accession>A0A0F9NJ74</accession>
<dbReference type="EMBL" id="LAZR01003319">
    <property type="protein sequence ID" value="KKN19605.1"/>
    <property type="molecule type" value="Genomic_DNA"/>
</dbReference>
<evidence type="ECO:0000313" key="1">
    <source>
        <dbReference type="EMBL" id="KKN19605.1"/>
    </source>
</evidence>
<name>A0A0F9NJ74_9ZZZZ</name>